<protein>
    <submittedName>
        <fullName evidence="1">Uncharacterized protein</fullName>
    </submittedName>
</protein>
<organism evidence="1 2">
    <name type="scientific">Sphingomonas hankookensis</name>
    <dbReference type="NCBI Taxonomy" id="563996"/>
    <lineage>
        <taxon>Bacteria</taxon>
        <taxon>Pseudomonadati</taxon>
        <taxon>Pseudomonadota</taxon>
        <taxon>Alphaproteobacteria</taxon>
        <taxon>Sphingomonadales</taxon>
        <taxon>Sphingomonadaceae</taxon>
        <taxon>Sphingomonas</taxon>
    </lineage>
</organism>
<comment type="caution">
    <text evidence="1">The sequence shown here is derived from an EMBL/GenBank/DDBJ whole genome shotgun (WGS) entry which is preliminary data.</text>
</comment>
<reference evidence="2" key="1">
    <citation type="submission" date="2016-01" db="EMBL/GenBank/DDBJ databases">
        <title>Draft genome of Chromobacterium sp. F49.</title>
        <authorList>
            <person name="Hong K.W."/>
        </authorList>
    </citation>
    <scope>NUCLEOTIDE SEQUENCE [LARGE SCALE GENOMIC DNA]</scope>
    <source>
        <strain evidence="2">CN3</strain>
    </source>
</reference>
<proteinExistence type="predicted"/>
<sequence length="85" mass="9162">MQDDWRRGTPTAVTTSRAMNVSIARTDVESLCRKHGASISAIETLHSGGTHVVLKNGDAADTMRKAFGKKLIAGTVVRTPWVRNG</sequence>
<evidence type="ECO:0000313" key="1">
    <source>
        <dbReference type="EMBL" id="KZE11412.1"/>
    </source>
</evidence>
<name>A0ABR5YAY6_9SPHN</name>
<evidence type="ECO:0000313" key="2">
    <source>
        <dbReference type="Proteomes" id="UP000076609"/>
    </source>
</evidence>
<gene>
    <name evidence="1" type="ORF">AVT10_03925</name>
</gene>
<keyword evidence="2" id="KW-1185">Reference proteome</keyword>
<dbReference type="EMBL" id="LQQO01000034">
    <property type="protein sequence ID" value="KZE11412.1"/>
    <property type="molecule type" value="Genomic_DNA"/>
</dbReference>
<accession>A0ABR5YAY6</accession>
<dbReference type="Proteomes" id="UP000076609">
    <property type="component" value="Unassembled WGS sequence"/>
</dbReference>